<name>L7KS25_9ACTN</name>
<protein>
    <recommendedName>
        <fullName evidence="3">DinB-like domain-containing protein</fullName>
    </recommendedName>
</protein>
<comment type="caution">
    <text evidence="1">The sequence shown here is derived from an EMBL/GenBank/DDBJ whole genome shotgun (WGS) entry which is preliminary data.</text>
</comment>
<evidence type="ECO:0008006" key="3">
    <source>
        <dbReference type="Google" id="ProtNLM"/>
    </source>
</evidence>
<dbReference type="OrthoDB" id="4807647at2"/>
<dbReference type="Proteomes" id="UP000010988">
    <property type="component" value="Unassembled WGS sequence"/>
</dbReference>
<keyword evidence="2" id="KW-1185">Reference proteome</keyword>
<dbReference type="AlphaFoldDB" id="L7KS25"/>
<dbReference type="SUPFAM" id="SSF109854">
    <property type="entry name" value="DinB/YfiT-like putative metalloenzymes"/>
    <property type="match status" value="1"/>
</dbReference>
<dbReference type="EMBL" id="BANR01000030">
    <property type="protein sequence ID" value="GAC50762.1"/>
    <property type="molecule type" value="Genomic_DNA"/>
</dbReference>
<dbReference type="eggNOG" id="ENOG50331UR">
    <property type="taxonomic scope" value="Bacteria"/>
</dbReference>
<evidence type="ECO:0000313" key="2">
    <source>
        <dbReference type="Proteomes" id="UP000010988"/>
    </source>
</evidence>
<reference evidence="1 2" key="1">
    <citation type="submission" date="2012-12" db="EMBL/GenBank/DDBJ databases">
        <title>Whole genome shotgun sequence of Gordonia aichiensis NBRC 108223.</title>
        <authorList>
            <person name="Isaki-Nakamura S."/>
            <person name="Hosoyama A."/>
            <person name="Tsuchikane K."/>
            <person name="Ando Y."/>
            <person name="Baba S."/>
            <person name="Ohji S."/>
            <person name="Hamada M."/>
            <person name="Tamura T."/>
            <person name="Yamazoe A."/>
            <person name="Yamazaki S."/>
            <person name="Fujita N."/>
        </authorList>
    </citation>
    <scope>NUCLEOTIDE SEQUENCE [LARGE SCALE GENOMIC DNA]</scope>
    <source>
        <strain evidence="1 2">NBRC 108223</strain>
    </source>
</reference>
<dbReference type="InterPro" id="IPR034660">
    <property type="entry name" value="DinB/YfiT-like"/>
</dbReference>
<proteinExistence type="predicted"/>
<accession>L7KS25</accession>
<dbReference type="Gene3D" id="1.20.120.450">
    <property type="entry name" value="dinb family like domain"/>
    <property type="match status" value="1"/>
</dbReference>
<dbReference type="Pfam" id="PF04978">
    <property type="entry name" value="MST"/>
    <property type="match status" value="1"/>
</dbReference>
<dbReference type="RefSeq" id="WP_005179132.1">
    <property type="nucleotide sequence ID" value="NZ_BANR01000030.1"/>
</dbReference>
<sequence>MSEESERDEHADETWFDAASDTAERCWNGFLAVLDDLSDDDLNRRLSAPGSNAPYALVHHCIEMTRWWLGTFGCGLDIPRDRAGEFEATGTRADLVERLAQVRRDADVWAPRMLRDGIAGRAARGTNADVDLDTVTPQWVVLHVVHELAQHLGQLQVTRDLLNSPVSKG</sequence>
<dbReference type="InterPro" id="IPR007061">
    <property type="entry name" value="MST-like"/>
</dbReference>
<organism evidence="1 2">
    <name type="scientific">Gordonia aichiensis NBRC 108223</name>
    <dbReference type="NCBI Taxonomy" id="1220583"/>
    <lineage>
        <taxon>Bacteria</taxon>
        <taxon>Bacillati</taxon>
        <taxon>Actinomycetota</taxon>
        <taxon>Actinomycetes</taxon>
        <taxon>Mycobacteriales</taxon>
        <taxon>Gordoniaceae</taxon>
        <taxon>Gordonia</taxon>
    </lineage>
</organism>
<evidence type="ECO:0000313" key="1">
    <source>
        <dbReference type="EMBL" id="GAC50762.1"/>
    </source>
</evidence>
<dbReference type="STRING" id="1220583.GOACH_30_00080"/>
<gene>
    <name evidence="1" type="ORF">GOACH_30_00080</name>
</gene>